<dbReference type="Proteomes" id="UP000434957">
    <property type="component" value="Unassembled WGS sequence"/>
</dbReference>
<gene>
    <name evidence="6" type="ORF">PR001_g10801</name>
    <name evidence="7" type="ORF">PR003_g14049</name>
</gene>
<feature type="domain" description="Protein kinase" evidence="5">
    <location>
        <begin position="328"/>
        <end position="517"/>
    </location>
</feature>
<organism evidence="6 8">
    <name type="scientific">Phytophthora rubi</name>
    <dbReference type="NCBI Taxonomy" id="129364"/>
    <lineage>
        <taxon>Eukaryota</taxon>
        <taxon>Sar</taxon>
        <taxon>Stramenopiles</taxon>
        <taxon>Oomycota</taxon>
        <taxon>Peronosporomycetes</taxon>
        <taxon>Peronosporales</taxon>
        <taxon>Peronosporaceae</taxon>
        <taxon>Phytophthora</taxon>
    </lineage>
</organism>
<dbReference type="PROSITE" id="PS00107">
    <property type="entry name" value="PROTEIN_KINASE_ATP"/>
    <property type="match status" value="1"/>
</dbReference>
<evidence type="ECO:0000313" key="7">
    <source>
        <dbReference type="EMBL" id="KAE9333388.1"/>
    </source>
</evidence>
<dbReference type="EMBL" id="QXFT01000912">
    <property type="protein sequence ID" value="KAE9333388.1"/>
    <property type="molecule type" value="Genomic_DNA"/>
</dbReference>
<dbReference type="GO" id="GO:0005576">
    <property type="term" value="C:extracellular region"/>
    <property type="evidence" value="ECO:0007669"/>
    <property type="project" value="UniProtKB-SubCell"/>
</dbReference>
<evidence type="ECO:0000259" key="5">
    <source>
        <dbReference type="PROSITE" id="PS50011"/>
    </source>
</evidence>
<dbReference type="InterPro" id="IPR045379">
    <property type="entry name" value="Crinkler_N"/>
</dbReference>
<dbReference type="Pfam" id="PF20147">
    <property type="entry name" value="Crinkler"/>
    <property type="match status" value="1"/>
</dbReference>
<evidence type="ECO:0000313" key="9">
    <source>
        <dbReference type="Proteomes" id="UP000434957"/>
    </source>
</evidence>
<name>A0A6A3MHL4_9STRA</name>
<evidence type="ECO:0000313" key="6">
    <source>
        <dbReference type="EMBL" id="KAE9032012.1"/>
    </source>
</evidence>
<dbReference type="InterPro" id="IPR000719">
    <property type="entry name" value="Prot_kinase_dom"/>
</dbReference>
<feature type="binding site" evidence="4">
    <location>
        <position position="356"/>
    </location>
    <ligand>
        <name>ATP</name>
        <dbReference type="ChEBI" id="CHEBI:30616"/>
    </ligand>
</feature>
<evidence type="ECO:0000256" key="3">
    <source>
        <dbReference type="ARBA" id="ARBA00022525"/>
    </source>
</evidence>
<protein>
    <recommendedName>
        <fullName evidence="5">Protein kinase domain-containing protein</fullName>
    </recommendedName>
</protein>
<evidence type="ECO:0000313" key="8">
    <source>
        <dbReference type="Proteomes" id="UP000429607"/>
    </source>
</evidence>
<dbReference type="Proteomes" id="UP000429607">
    <property type="component" value="Unassembled WGS sequence"/>
</dbReference>
<comment type="subcellular location">
    <subcellularLocation>
        <location evidence="1">Host cell</location>
    </subcellularLocation>
    <subcellularLocation>
        <location evidence="2">Secreted</location>
    </subcellularLocation>
</comment>
<evidence type="ECO:0000256" key="4">
    <source>
        <dbReference type="PROSITE-ProRule" id="PRU10141"/>
    </source>
</evidence>
<proteinExistence type="predicted"/>
<dbReference type="GO" id="GO:0004672">
    <property type="term" value="F:protein kinase activity"/>
    <property type="evidence" value="ECO:0007669"/>
    <property type="project" value="InterPro"/>
</dbReference>
<evidence type="ECO:0000256" key="1">
    <source>
        <dbReference type="ARBA" id="ARBA00004340"/>
    </source>
</evidence>
<sequence length="517" mass="58269">MVLLNCAVVGEGSVISIIIEDWKTVALLKKAIKDEKPNTIKCDADGLKLFLTKMEDGAWLKSRDPLVHQMGEGGVSDELKSLYMKEELDDPADEIRTILPSEIPGGSIHVQMEMERLKKNQLLIDFAPIENGEAFWSEETQMLADAITDEAVFNAFVTPYFNAILEKGDLVFVNSERYRWLPQSTLVTKNAYFKPDGFVTHRGMYRGKPEPKDRVQRPSGFRFGVAEEDLFDCLILFESKIKIDNSGIGQVVRYLENLCPKESASAILFDCRSFWLIRSERAVFTEIQRARWTTKGSKSLFENFIHGNISHLAARLSLACLHWHVNVAEGDAFLGRGAYGRVFKVTGRGGEDFALKIVEKCSVGRLYREEKALATAQRTGLTISPVRKLFETPEGAALLLSPVGKPLPQPMKRQQVLDLFELLWQLHAKGLVHGDPRVSNVILVGEKPLWIDLVEALEVSPHLREIDVEILTRSILNIPRTDFLHPVLKELIGNYATSTKRKDFNRLSNEVCLGFSN</sequence>
<keyword evidence="4" id="KW-0067">ATP-binding</keyword>
<dbReference type="EMBL" id="QXFV01000646">
    <property type="protein sequence ID" value="KAE9032012.1"/>
    <property type="molecule type" value="Genomic_DNA"/>
</dbReference>
<dbReference type="AlphaFoldDB" id="A0A6A3MHL4"/>
<comment type="caution">
    <text evidence="6">The sequence shown here is derived from an EMBL/GenBank/DDBJ whole genome shotgun (WGS) entry which is preliminary data.</text>
</comment>
<accession>A0A6A3MHL4</accession>
<dbReference type="SUPFAM" id="SSF56112">
    <property type="entry name" value="Protein kinase-like (PK-like)"/>
    <property type="match status" value="1"/>
</dbReference>
<dbReference type="InterPro" id="IPR011009">
    <property type="entry name" value="Kinase-like_dom_sf"/>
</dbReference>
<keyword evidence="4" id="KW-0547">Nucleotide-binding</keyword>
<dbReference type="GO" id="GO:0043657">
    <property type="term" value="C:host cell"/>
    <property type="evidence" value="ECO:0007669"/>
    <property type="project" value="UniProtKB-SubCell"/>
</dbReference>
<dbReference type="PROSITE" id="PS50011">
    <property type="entry name" value="PROTEIN_KINASE_DOM"/>
    <property type="match status" value="1"/>
</dbReference>
<reference evidence="6 8" key="1">
    <citation type="submission" date="2018-09" db="EMBL/GenBank/DDBJ databases">
        <title>Genomic investigation of the strawberry pathogen Phytophthora fragariae indicates pathogenicity is determined by transcriptional variation in three key races.</title>
        <authorList>
            <person name="Adams T.M."/>
            <person name="Armitage A.D."/>
            <person name="Sobczyk M.K."/>
            <person name="Bates H.J."/>
            <person name="Dunwell J.M."/>
            <person name="Nellist C.F."/>
            <person name="Harrison R.J."/>
        </authorList>
    </citation>
    <scope>NUCLEOTIDE SEQUENCE [LARGE SCALE GENOMIC DNA]</scope>
    <source>
        <strain evidence="6 8">SCRP249</strain>
        <strain evidence="7 9">SCRP333</strain>
    </source>
</reference>
<keyword evidence="3" id="KW-0964">Secreted</keyword>
<evidence type="ECO:0000256" key="2">
    <source>
        <dbReference type="ARBA" id="ARBA00004613"/>
    </source>
</evidence>
<dbReference type="InterPro" id="IPR017441">
    <property type="entry name" value="Protein_kinase_ATP_BS"/>
</dbReference>
<keyword evidence="9" id="KW-1185">Reference proteome</keyword>
<dbReference type="GO" id="GO:0005524">
    <property type="term" value="F:ATP binding"/>
    <property type="evidence" value="ECO:0007669"/>
    <property type="project" value="UniProtKB-UniRule"/>
</dbReference>